<keyword evidence="7" id="KW-0418">Kinase</keyword>
<comment type="subcellular location">
    <subcellularLocation>
        <location evidence="1">Cytoplasm</location>
    </subcellularLocation>
</comment>
<dbReference type="AlphaFoldDB" id="A0A0F4LAL6"/>
<keyword evidence="3" id="KW-0963">Cytoplasm</keyword>
<dbReference type="GO" id="GO:0005737">
    <property type="term" value="C:cytoplasm"/>
    <property type="evidence" value="ECO:0007669"/>
    <property type="project" value="UniProtKB-SubCell"/>
</dbReference>
<dbReference type="GO" id="GO:0009401">
    <property type="term" value="P:phosphoenolpyruvate-dependent sugar phosphotransferase system"/>
    <property type="evidence" value="ECO:0007669"/>
    <property type="project" value="UniProtKB-KW"/>
</dbReference>
<evidence type="ECO:0000259" key="8">
    <source>
        <dbReference type="PROSITE" id="PS51101"/>
    </source>
</evidence>
<feature type="domain" description="PTS EIIB type-4" evidence="8">
    <location>
        <begin position="1"/>
        <end position="155"/>
    </location>
</feature>
<dbReference type="HOGENOM" id="CLU_116175_2_0_9"/>
<dbReference type="RefSeq" id="WP_046325428.1">
    <property type="nucleotide sequence ID" value="NZ_JAAEEB010000004.1"/>
</dbReference>
<dbReference type="STRING" id="1218507.JF74_14940"/>
<proteinExistence type="predicted"/>
<reference evidence="9 10" key="1">
    <citation type="submission" date="2015-01" db="EMBL/GenBank/DDBJ databases">
        <title>Comparative genomics of the lactic acid bacteria isolated from the honey bee gut.</title>
        <authorList>
            <person name="Ellegaard K.M."/>
            <person name="Tamarit D."/>
            <person name="Javelind E."/>
            <person name="Olofsson T."/>
            <person name="Andersson S.G."/>
            <person name="Vasquez A."/>
        </authorList>
    </citation>
    <scope>NUCLEOTIDE SEQUENCE [LARGE SCALE GENOMIC DNA]</scope>
    <source>
        <strain evidence="9 10">Hma8</strain>
    </source>
</reference>
<dbReference type="InterPro" id="IPR036667">
    <property type="entry name" value="PTS_IIB_sorbose-sp_sf"/>
</dbReference>
<gene>
    <name evidence="9" type="ORF">JF74_14940</name>
</gene>
<dbReference type="GO" id="GO:0008982">
    <property type="term" value="F:protein-N(PI)-phosphohistidine-sugar phosphotransferase activity"/>
    <property type="evidence" value="ECO:0007669"/>
    <property type="project" value="InterPro"/>
</dbReference>
<dbReference type="Proteomes" id="UP000033531">
    <property type="component" value="Unassembled WGS sequence"/>
</dbReference>
<keyword evidence="2" id="KW-0813">Transport</keyword>
<evidence type="ECO:0000256" key="2">
    <source>
        <dbReference type="ARBA" id="ARBA00022448"/>
    </source>
</evidence>
<evidence type="ECO:0000256" key="6">
    <source>
        <dbReference type="ARBA" id="ARBA00022683"/>
    </source>
</evidence>
<evidence type="ECO:0000313" key="10">
    <source>
        <dbReference type="Proteomes" id="UP000033531"/>
    </source>
</evidence>
<dbReference type="InterPro" id="IPR004720">
    <property type="entry name" value="PTS_IIB_sorbose-sp"/>
</dbReference>
<dbReference type="PROSITE" id="PS51101">
    <property type="entry name" value="PTS_EIIB_TYPE_4"/>
    <property type="match status" value="1"/>
</dbReference>
<dbReference type="OrthoDB" id="9788818at2"/>
<dbReference type="SUPFAM" id="SSF52728">
    <property type="entry name" value="PTS IIb component"/>
    <property type="match status" value="1"/>
</dbReference>
<comment type="caution">
    <text evidence="9">The sequence shown here is derived from an EMBL/GenBank/DDBJ whole genome shotgun (WGS) entry which is preliminary data.</text>
</comment>
<evidence type="ECO:0000256" key="7">
    <source>
        <dbReference type="ARBA" id="ARBA00022777"/>
    </source>
</evidence>
<keyword evidence="4" id="KW-0762">Sugar transport</keyword>
<keyword evidence="5" id="KW-0808">Transferase</keyword>
<evidence type="ECO:0000256" key="3">
    <source>
        <dbReference type="ARBA" id="ARBA00022490"/>
    </source>
</evidence>
<sequence length="155" mass="17207">MIKMIRVDYRLLHGQVAVSWTGTLGADALLLVSDTLKNDKLRLQMLALAKPSGVKVVVKDTQGAIDVIKSGKTDRYSLFIICETVEIAAKLAREFNIKSVNLGNISFGDGKQKISKSIYINEDEKRTIKELIDEGVDVFIQMVPTENKIEAKNVI</sequence>
<organism evidence="9 10">
    <name type="scientific">Lactobacillus melliventris</name>
    <dbReference type="NCBI Taxonomy" id="1218507"/>
    <lineage>
        <taxon>Bacteria</taxon>
        <taxon>Bacillati</taxon>
        <taxon>Bacillota</taxon>
        <taxon>Bacilli</taxon>
        <taxon>Lactobacillales</taxon>
        <taxon>Lactobacillaceae</taxon>
        <taxon>Lactobacillus</taxon>
    </lineage>
</organism>
<dbReference type="Gene3D" id="3.40.35.10">
    <property type="entry name" value="Phosphotransferase system, sorbose subfamily IIB component"/>
    <property type="match status" value="1"/>
</dbReference>
<dbReference type="EMBL" id="JXLI01000013">
    <property type="protein sequence ID" value="KJY55645.1"/>
    <property type="molecule type" value="Genomic_DNA"/>
</dbReference>
<dbReference type="PATRIC" id="fig|1218507.3.peg.1684"/>
<dbReference type="GO" id="GO:0016301">
    <property type="term" value="F:kinase activity"/>
    <property type="evidence" value="ECO:0007669"/>
    <property type="project" value="UniProtKB-KW"/>
</dbReference>
<evidence type="ECO:0000256" key="1">
    <source>
        <dbReference type="ARBA" id="ARBA00004496"/>
    </source>
</evidence>
<name>A0A0F4LAL6_9LACO</name>
<keyword evidence="6" id="KW-0598">Phosphotransferase system</keyword>
<evidence type="ECO:0000313" key="9">
    <source>
        <dbReference type="EMBL" id="KJY55645.1"/>
    </source>
</evidence>
<accession>A0A0F4LAL6</accession>
<evidence type="ECO:0000256" key="4">
    <source>
        <dbReference type="ARBA" id="ARBA00022597"/>
    </source>
</evidence>
<dbReference type="Pfam" id="PF03830">
    <property type="entry name" value="PTSIIB_sorb"/>
    <property type="match status" value="1"/>
</dbReference>
<protein>
    <submittedName>
        <fullName evidence="9">PTS Man IIB</fullName>
    </submittedName>
</protein>
<evidence type="ECO:0000256" key="5">
    <source>
        <dbReference type="ARBA" id="ARBA00022679"/>
    </source>
</evidence>